<dbReference type="InterPro" id="IPR000835">
    <property type="entry name" value="HTH_MarR-typ"/>
</dbReference>
<dbReference type="InterPro" id="IPR036390">
    <property type="entry name" value="WH_DNA-bd_sf"/>
</dbReference>
<evidence type="ECO:0000256" key="1">
    <source>
        <dbReference type="ARBA" id="ARBA00023015"/>
    </source>
</evidence>
<feature type="domain" description="HTH marR-type" evidence="4">
    <location>
        <begin position="6"/>
        <end position="138"/>
    </location>
</feature>
<reference evidence="5 6" key="1">
    <citation type="submission" date="2019-11" db="EMBL/GenBank/DDBJ databases">
        <authorList>
            <person name="Zheng R.K."/>
            <person name="Sun C.M."/>
        </authorList>
    </citation>
    <scope>NUCLEOTIDE SEQUENCE [LARGE SCALE GENOMIC DNA]</scope>
    <source>
        <strain evidence="5 6">SRB007</strain>
    </source>
</reference>
<dbReference type="GO" id="GO:0003700">
    <property type="term" value="F:DNA-binding transcription factor activity"/>
    <property type="evidence" value="ECO:0007669"/>
    <property type="project" value="InterPro"/>
</dbReference>
<gene>
    <name evidence="5" type="ORF">GM415_05105</name>
</gene>
<protein>
    <submittedName>
        <fullName evidence="5">MarR family transcriptional regulator</fullName>
    </submittedName>
</protein>
<dbReference type="Gene3D" id="1.10.10.10">
    <property type="entry name" value="Winged helix-like DNA-binding domain superfamily/Winged helix DNA-binding domain"/>
    <property type="match status" value="1"/>
</dbReference>
<keyword evidence="6" id="KW-1185">Reference proteome</keyword>
<organism evidence="5 6">
    <name type="scientific">Pseudodesulfovibrio cashew</name>
    <dbReference type="NCBI Taxonomy" id="2678688"/>
    <lineage>
        <taxon>Bacteria</taxon>
        <taxon>Pseudomonadati</taxon>
        <taxon>Thermodesulfobacteriota</taxon>
        <taxon>Desulfovibrionia</taxon>
        <taxon>Desulfovibrionales</taxon>
        <taxon>Desulfovibrionaceae</taxon>
    </lineage>
</organism>
<evidence type="ECO:0000256" key="2">
    <source>
        <dbReference type="ARBA" id="ARBA00023125"/>
    </source>
</evidence>
<dbReference type="SUPFAM" id="SSF46785">
    <property type="entry name" value="Winged helix' DNA-binding domain"/>
    <property type="match status" value="1"/>
</dbReference>
<dbReference type="PROSITE" id="PS01117">
    <property type="entry name" value="HTH_MARR_1"/>
    <property type="match status" value="1"/>
</dbReference>
<keyword evidence="1" id="KW-0805">Transcription regulation</keyword>
<dbReference type="AlphaFoldDB" id="A0A6I6JGM7"/>
<dbReference type="InterPro" id="IPR023187">
    <property type="entry name" value="Tscrpt_reg_MarR-type_CS"/>
</dbReference>
<keyword evidence="3" id="KW-0804">Transcription</keyword>
<dbReference type="InterPro" id="IPR036388">
    <property type="entry name" value="WH-like_DNA-bd_sf"/>
</dbReference>
<accession>A0A6I6JGM7</accession>
<proteinExistence type="predicted"/>
<dbReference type="KEGG" id="psel:GM415_05105"/>
<dbReference type="GO" id="GO:0003677">
    <property type="term" value="F:DNA binding"/>
    <property type="evidence" value="ECO:0007669"/>
    <property type="project" value="UniProtKB-KW"/>
</dbReference>
<evidence type="ECO:0000313" key="5">
    <source>
        <dbReference type="EMBL" id="QGY39522.1"/>
    </source>
</evidence>
<dbReference type="PANTHER" id="PTHR42756">
    <property type="entry name" value="TRANSCRIPTIONAL REGULATOR, MARR"/>
    <property type="match status" value="1"/>
</dbReference>
<sequence length="157" mass="18382">MTELNSNTFFQELSRLQRLYTRSLTIRLGQLKVQPGYLAVLFRLWEKDGITQKELVRGLDIEQATLSNTLNRMERDGLVTRTRDKLDRRNLHIRLTEDAHRLQSPVRTALDDLGNTVNEGLSVTDLRYLRRIMQQMTTKLQSDQEEPLMILLDEVVE</sequence>
<evidence type="ECO:0000259" key="4">
    <source>
        <dbReference type="PROSITE" id="PS50995"/>
    </source>
</evidence>
<dbReference type="EMBL" id="CP046400">
    <property type="protein sequence ID" value="QGY39522.1"/>
    <property type="molecule type" value="Genomic_DNA"/>
</dbReference>
<dbReference type="PANTHER" id="PTHR42756:SF1">
    <property type="entry name" value="TRANSCRIPTIONAL REPRESSOR OF EMRAB OPERON"/>
    <property type="match status" value="1"/>
</dbReference>
<evidence type="ECO:0000313" key="6">
    <source>
        <dbReference type="Proteomes" id="UP000428328"/>
    </source>
</evidence>
<dbReference type="PRINTS" id="PR00598">
    <property type="entry name" value="HTHMARR"/>
</dbReference>
<dbReference type="SMART" id="SM00347">
    <property type="entry name" value="HTH_MARR"/>
    <property type="match status" value="1"/>
</dbReference>
<dbReference type="Pfam" id="PF01047">
    <property type="entry name" value="MarR"/>
    <property type="match status" value="1"/>
</dbReference>
<keyword evidence="2" id="KW-0238">DNA-binding</keyword>
<name>A0A6I6JGM7_9BACT</name>
<evidence type="ECO:0000256" key="3">
    <source>
        <dbReference type="ARBA" id="ARBA00023163"/>
    </source>
</evidence>
<dbReference type="Proteomes" id="UP000428328">
    <property type="component" value="Chromosome"/>
</dbReference>
<dbReference type="PROSITE" id="PS50995">
    <property type="entry name" value="HTH_MARR_2"/>
    <property type="match status" value="1"/>
</dbReference>